<protein>
    <submittedName>
        <fullName evidence="1">Sugar phosphotransferase</fullName>
    </submittedName>
</protein>
<reference evidence="1 2" key="1">
    <citation type="submission" date="2020-04" db="EMBL/GenBank/DDBJ databases">
        <authorList>
            <person name="Liu S."/>
        </authorList>
    </citation>
    <scope>NUCLEOTIDE SEQUENCE [LARGE SCALE GENOMIC DNA]</scope>
    <source>
        <strain evidence="1 2">CGMCC 1.15091</strain>
    </source>
</reference>
<dbReference type="EMBL" id="JAAZSR010000103">
    <property type="protein sequence ID" value="NKX50555.1"/>
    <property type="molecule type" value="Genomic_DNA"/>
</dbReference>
<evidence type="ECO:0000313" key="2">
    <source>
        <dbReference type="Proteomes" id="UP000523795"/>
    </source>
</evidence>
<evidence type="ECO:0000313" key="1">
    <source>
        <dbReference type="EMBL" id="NKX50555.1"/>
    </source>
</evidence>
<gene>
    <name evidence="1" type="ORF">HER39_08235</name>
</gene>
<keyword evidence="2" id="KW-1185">Reference proteome</keyword>
<name>A0ABX1JR29_9MICC</name>
<dbReference type="Proteomes" id="UP000523795">
    <property type="component" value="Unassembled WGS sequence"/>
</dbReference>
<feature type="non-terminal residue" evidence="1">
    <location>
        <position position="148"/>
    </location>
</feature>
<comment type="caution">
    <text evidence="1">The sequence shown here is derived from an EMBL/GenBank/DDBJ whole genome shotgun (WGS) entry which is preliminary data.</text>
</comment>
<accession>A0ABX1JR29</accession>
<sequence>MHPVAALARQRLLAQEESISNSVVPQDVYYGAPEPADGTDVVEVTSAAAVARFEDRDDVVKHKGRYALVNRTLTPHEAMVEDLLFIRGVLDGAGLPYLLVRGNDSRPVVAVDWEHRRELLEALVQACRNEPMYSMTVDAKKKTALLVA</sequence>
<proteinExistence type="predicted"/>
<organism evidence="1 2">
    <name type="scientific">Arthrobacter deserti</name>
    <dbReference type="NCBI Taxonomy" id="1742687"/>
    <lineage>
        <taxon>Bacteria</taxon>
        <taxon>Bacillati</taxon>
        <taxon>Actinomycetota</taxon>
        <taxon>Actinomycetes</taxon>
        <taxon>Micrococcales</taxon>
        <taxon>Micrococcaceae</taxon>
        <taxon>Arthrobacter</taxon>
    </lineage>
</organism>